<protein>
    <recommendedName>
        <fullName evidence="8">Abasic site processing protein</fullName>
        <ecNumber evidence="8">3.4.-.-</ecNumber>
    </recommendedName>
</protein>
<sequence length="141" mass="15932">MCGRFAIYSQPPAISRHLGLPDPENGWAARYNVTPGTWIPGVYHPDEETGRSLGQLWWGYRPHWATGKAPEPINAKVEGVAGSRYFRGAFARHRCLVPADGWYEWRATDAGKQPHFITRHDGELLWLVRTAGWQAGLCDFD</sequence>
<evidence type="ECO:0000313" key="9">
    <source>
        <dbReference type="EMBL" id="WPU46574.1"/>
    </source>
</evidence>
<name>A0ABZ0TAG8_HALED</name>
<evidence type="ECO:0000256" key="4">
    <source>
        <dbReference type="ARBA" id="ARBA00022801"/>
    </source>
</evidence>
<comment type="similarity">
    <text evidence="1 8">Belongs to the SOS response-associated peptidase family.</text>
</comment>
<keyword evidence="4 8" id="KW-0378">Hydrolase</keyword>
<evidence type="ECO:0000313" key="10">
    <source>
        <dbReference type="Proteomes" id="UP001322512"/>
    </source>
</evidence>
<keyword evidence="5" id="KW-0190">Covalent protein-DNA linkage</keyword>
<evidence type="ECO:0000256" key="6">
    <source>
        <dbReference type="ARBA" id="ARBA00023125"/>
    </source>
</evidence>
<dbReference type="RefSeq" id="WP_269777370.1">
    <property type="nucleotide sequence ID" value="NC_014532.2"/>
</dbReference>
<dbReference type="SUPFAM" id="SSF143081">
    <property type="entry name" value="BB1717-like"/>
    <property type="match status" value="1"/>
</dbReference>
<dbReference type="EC" id="3.4.-.-" evidence="8"/>
<evidence type="ECO:0000256" key="5">
    <source>
        <dbReference type="ARBA" id="ARBA00023124"/>
    </source>
</evidence>
<keyword evidence="7" id="KW-0456">Lyase</keyword>
<evidence type="ECO:0000256" key="3">
    <source>
        <dbReference type="ARBA" id="ARBA00022763"/>
    </source>
</evidence>
<dbReference type="EMBL" id="CP139472">
    <property type="protein sequence ID" value="WPU46574.1"/>
    <property type="molecule type" value="Genomic_DNA"/>
</dbReference>
<dbReference type="InterPro" id="IPR003738">
    <property type="entry name" value="SRAP"/>
</dbReference>
<organism evidence="9 10">
    <name type="scientific">Halomonas elongata (strain ATCC 33173 / DSM 2581 / NBRC 15536 / NCIMB 2198 / 1H9)</name>
    <dbReference type="NCBI Taxonomy" id="768066"/>
    <lineage>
        <taxon>Bacteria</taxon>
        <taxon>Pseudomonadati</taxon>
        <taxon>Pseudomonadota</taxon>
        <taxon>Gammaproteobacteria</taxon>
        <taxon>Oceanospirillales</taxon>
        <taxon>Halomonadaceae</taxon>
        <taxon>Halomonas</taxon>
    </lineage>
</organism>
<accession>A0ABZ0TAG8</accession>
<reference evidence="9 10" key="1">
    <citation type="submission" date="2023-11" db="EMBL/GenBank/DDBJ databases">
        <title>MicrobeMod: A computational toolkit for identifying prokaryotic methylation and restriction-modification with nanopore sequencing.</title>
        <authorList>
            <person name="Crits-Christoph A."/>
            <person name="Kang S.C."/>
            <person name="Lee H."/>
            <person name="Ostrov N."/>
        </authorList>
    </citation>
    <scope>NUCLEOTIDE SEQUENCE [LARGE SCALE GENOMIC DNA]</scope>
    <source>
        <strain evidence="9 10">ATCC 33173</strain>
    </source>
</reference>
<dbReference type="Proteomes" id="UP001322512">
    <property type="component" value="Chromosome"/>
</dbReference>
<evidence type="ECO:0000256" key="2">
    <source>
        <dbReference type="ARBA" id="ARBA00022670"/>
    </source>
</evidence>
<dbReference type="Pfam" id="PF02586">
    <property type="entry name" value="SRAP"/>
    <property type="match status" value="1"/>
</dbReference>
<evidence type="ECO:0000256" key="7">
    <source>
        <dbReference type="ARBA" id="ARBA00023239"/>
    </source>
</evidence>
<evidence type="ECO:0000256" key="1">
    <source>
        <dbReference type="ARBA" id="ARBA00008136"/>
    </source>
</evidence>
<gene>
    <name evidence="9" type="ORF">SR933_15140</name>
</gene>
<dbReference type="Gene3D" id="3.90.1680.10">
    <property type="entry name" value="SOS response associated peptidase-like"/>
    <property type="match status" value="1"/>
</dbReference>
<evidence type="ECO:0000256" key="8">
    <source>
        <dbReference type="RuleBase" id="RU364100"/>
    </source>
</evidence>
<dbReference type="PANTHER" id="PTHR13604:SF0">
    <property type="entry name" value="ABASIC SITE PROCESSING PROTEIN HMCES"/>
    <property type="match status" value="1"/>
</dbReference>
<keyword evidence="10" id="KW-1185">Reference proteome</keyword>
<dbReference type="GeneID" id="91011990"/>
<dbReference type="PANTHER" id="PTHR13604">
    <property type="entry name" value="DC12-RELATED"/>
    <property type="match status" value="1"/>
</dbReference>
<dbReference type="InterPro" id="IPR036590">
    <property type="entry name" value="SRAP-like"/>
</dbReference>
<keyword evidence="3" id="KW-0227">DNA damage</keyword>
<keyword evidence="2 8" id="KW-0645">Protease</keyword>
<keyword evidence="6" id="KW-0238">DNA-binding</keyword>
<proteinExistence type="inferred from homology"/>